<protein>
    <submittedName>
        <fullName evidence="1">Uncharacterized protein</fullName>
    </submittedName>
</protein>
<dbReference type="PATRIC" id="fig|270351.10.peg.871"/>
<dbReference type="EMBL" id="AP014704">
    <property type="protein sequence ID" value="BAQ44314.1"/>
    <property type="molecule type" value="Genomic_DNA"/>
</dbReference>
<dbReference type="Proteomes" id="UP000061432">
    <property type="component" value="Chromosome"/>
</dbReference>
<gene>
    <name evidence="1" type="ORF">Maq22A_c04475</name>
</gene>
<reference evidence="1 2" key="1">
    <citation type="journal article" date="2015" name="Genome Announc.">
        <title>Complete Genome Sequence of Methylobacterium aquaticum Strain 22A, Isolated from Racomitrium japonicum Moss.</title>
        <authorList>
            <person name="Tani A."/>
            <person name="Ogura Y."/>
            <person name="Hayashi T."/>
            <person name="Kimbara K."/>
        </authorList>
    </citation>
    <scope>NUCLEOTIDE SEQUENCE [LARGE SCALE GENOMIC DNA]</scope>
    <source>
        <strain evidence="1 2">MA-22A</strain>
    </source>
</reference>
<dbReference type="AlphaFoldDB" id="A0A0C6FGX6"/>
<dbReference type="STRING" id="270351.Maq22A_c04475"/>
<evidence type="ECO:0000313" key="1">
    <source>
        <dbReference type="EMBL" id="BAQ44314.1"/>
    </source>
</evidence>
<accession>A0A0C6FGX6</accession>
<reference evidence="2" key="2">
    <citation type="submission" date="2015-01" db="EMBL/GenBank/DDBJ databases">
        <title>Complete genome sequence of Methylobacterium aquaticum strain 22A.</title>
        <authorList>
            <person name="Tani A."/>
            <person name="Ogura Y."/>
            <person name="Hayashi T."/>
        </authorList>
    </citation>
    <scope>NUCLEOTIDE SEQUENCE [LARGE SCALE GENOMIC DNA]</scope>
    <source>
        <strain evidence="2">MA-22A</strain>
    </source>
</reference>
<proteinExistence type="predicted"/>
<dbReference type="KEGG" id="maqu:Maq22A_c04475"/>
<sequence length="72" mass="7882">MPRSDQTLLSSSITTVVAAVEPRKPQSAAVKECAPAVGVERRDSVEVWVMLVMAKDPIWRAESRHRPARGIG</sequence>
<evidence type="ECO:0000313" key="2">
    <source>
        <dbReference type="Proteomes" id="UP000061432"/>
    </source>
</evidence>
<organism evidence="1 2">
    <name type="scientific">Methylobacterium aquaticum</name>
    <dbReference type="NCBI Taxonomy" id="270351"/>
    <lineage>
        <taxon>Bacteria</taxon>
        <taxon>Pseudomonadati</taxon>
        <taxon>Pseudomonadota</taxon>
        <taxon>Alphaproteobacteria</taxon>
        <taxon>Hyphomicrobiales</taxon>
        <taxon>Methylobacteriaceae</taxon>
        <taxon>Methylobacterium</taxon>
    </lineage>
</organism>
<name>A0A0C6FGX6_9HYPH</name>